<dbReference type="Proteomes" id="UP000287866">
    <property type="component" value="Unassembled WGS sequence"/>
</dbReference>
<accession>A0A8T6R5K3</accession>
<evidence type="ECO:0000313" key="3">
    <source>
        <dbReference type="Proteomes" id="UP000287866"/>
    </source>
</evidence>
<evidence type="ECO:0000313" key="2">
    <source>
        <dbReference type="EMBL" id="NHA67501.1"/>
    </source>
</evidence>
<reference evidence="2" key="1">
    <citation type="submission" date="2020-03" db="EMBL/GenBank/DDBJ databases">
        <title>Phycicoccus flavus sp. nov., a novel endophytic actinobacterium isolated from branch of Kandelia candel.</title>
        <authorList>
            <person name="Tuo L."/>
        </authorList>
    </citation>
    <scope>NUCLEOTIDE SEQUENCE</scope>
    <source>
        <strain evidence="2">CMS6Z-2</strain>
    </source>
</reference>
<feature type="non-terminal residue" evidence="2">
    <location>
        <position position="1"/>
    </location>
</feature>
<gene>
    <name evidence="2" type="ORF">EPD83_005425</name>
</gene>
<comment type="caution">
    <text evidence="2">The sequence shown here is derived from an EMBL/GenBank/DDBJ whole genome shotgun (WGS) entry which is preliminary data.</text>
</comment>
<dbReference type="InterPro" id="IPR029044">
    <property type="entry name" value="Nucleotide-diphossugar_trans"/>
</dbReference>
<name>A0A8T6R5K3_9MICO</name>
<dbReference type="SUPFAM" id="SSF53448">
    <property type="entry name" value="Nucleotide-diphospho-sugar transferases"/>
    <property type="match status" value="1"/>
</dbReference>
<evidence type="ECO:0000259" key="1">
    <source>
        <dbReference type="Pfam" id="PF00535"/>
    </source>
</evidence>
<sequence length="269" mass="29255">EQLAALAAQEGIADCEVVVADNGSTDDLRALVEQWTGRLPGLRIVDASRARGVSVARNEGVRAARSDRILICDADDVVGPGWVAALLAALETEAFVGGSFETGTLSGPAAAWTAIPRRSDGLLVSWSGLAYPIGCNTAFRREVFEAAGAYPEDYPPGAEEIDFAWRARQAGYVAAYVPDALVHYRIRADLRRLLRQQFNAGRGHATLHARYRPSDARPRTGRARLRHELVLLSRFPATGGPDARRRWLTQVAFEAGKVRESRRLGVPCP</sequence>
<proteinExistence type="predicted"/>
<keyword evidence="3" id="KW-1185">Reference proteome</keyword>
<dbReference type="PANTHER" id="PTHR43685:SF2">
    <property type="entry name" value="GLYCOSYLTRANSFERASE 2-LIKE DOMAIN-CONTAINING PROTEIN"/>
    <property type="match status" value="1"/>
</dbReference>
<protein>
    <submittedName>
        <fullName evidence="2">Glycosyltransferase</fullName>
    </submittedName>
</protein>
<dbReference type="InterPro" id="IPR001173">
    <property type="entry name" value="Glyco_trans_2-like"/>
</dbReference>
<dbReference type="PANTHER" id="PTHR43685">
    <property type="entry name" value="GLYCOSYLTRANSFERASE"/>
    <property type="match status" value="1"/>
</dbReference>
<dbReference type="InterPro" id="IPR050834">
    <property type="entry name" value="Glycosyltransf_2"/>
</dbReference>
<dbReference type="RefSeq" id="WP_165566311.1">
    <property type="nucleotide sequence ID" value="NZ_SAYU02000012.1"/>
</dbReference>
<feature type="domain" description="Glycosyltransferase 2-like" evidence="1">
    <location>
        <begin position="3"/>
        <end position="145"/>
    </location>
</feature>
<dbReference type="EMBL" id="SAYU02000012">
    <property type="protein sequence ID" value="NHA67501.1"/>
    <property type="molecule type" value="Genomic_DNA"/>
</dbReference>
<dbReference type="Gene3D" id="3.90.550.10">
    <property type="entry name" value="Spore Coat Polysaccharide Biosynthesis Protein SpsA, Chain A"/>
    <property type="match status" value="1"/>
</dbReference>
<organism evidence="2 3">
    <name type="scientific">Phycicoccus flavus</name>
    <dbReference type="NCBI Taxonomy" id="2502783"/>
    <lineage>
        <taxon>Bacteria</taxon>
        <taxon>Bacillati</taxon>
        <taxon>Actinomycetota</taxon>
        <taxon>Actinomycetes</taxon>
        <taxon>Micrococcales</taxon>
        <taxon>Intrasporangiaceae</taxon>
        <taxon>Phycicoccus</taxon>
    </lineage>
</organism>
<dbReference type="Pfam" id="PF00535">
    <property type="entry name" value="Glycos_transf_2"/>
    <property type="match status" value="1"/>
</dbReference>
<dbReference type="AlphaFoldDB" id="A0A8T6R5K3"/>